<evidence type="ECO:0000313" key="3">
    <source>
        <dbReference type="EMBL" id="RXS73830.1"/>
    </source>
</evidence>
<evidence type="ECO:0000256" key="1">
    <source>
        <dbReference type="SAM" id="MobiDB-lite"/>
    </source>
</evidence>
<dbReference type="AlphaFoldDB" id="A0A4Q1RE71"/>
<evidence type="ECO:0000313" key="4">
    <source>
        <dbReference type="Proteomes" id="UP000290106"/>
    </source>
</evidence>
<keyword evidence="2" id="KW-0472">Membrane</keyword>
<organism evidence="3 4">
    <name type="scientific">Blautia faecicola</name>
    <dbReference type="NCBI Taxonomy" id="2509240"/>
    <lineage>
        <taxon>Bacteria</taxon>
        <taxon>Bacillati</taxon>
        <taxon>Bacillota</taxon>
        <taxon>Clostridia</taxon>
        <taxon>Lachnospirales</taxon>
        <taxon>Lachnospiraceae</taxon>
        <taxon>Blautia</taxon>
    </lineage>
</organism>
<reference evidence="3 4" key="1">
    <citation type="submission" date="2019-01" db="EMBL/GenBank/DDBJ databases">
        <title>Blautia sp. nov. KGMB01111 isolated human feces.</title>
        <authorList>
            <person name="Park J.-E."/>
            <person name="Kim J.-S."/>
            <person name="Park S.-H."/>
        </authorList>
    </citation>
    <scope>NUCLEOTIDE SEQUENCE [LARGE SCALE GENOMIC DNA]</scope>
    <source>
        <strain evidence="3 4">KGMB01111</strain>
    </source>
</reference>
<keyword evidence="2" id="KW-0812">Transmembrane</keyword>
<proteinExistence type="predicted"/>
<feature type="compositionally biased region" description="Basic residues" evidence="1">
    <location>
        <begin position="73"/>
        <end position="86"/>
    </location>
</feature>
<dbReference type="OrthoDB" id="10020126at2"/>
<protein>
    <submittedName>
        <fullName evidence="3">Uncharacterized protein</fullName>
    </submittedName>
</protein>
<gene>
    <name evidence="3" type="ORF">ETP43_00220</name>
</gene>
<name>A0A4Q1RE71_9FIRM</name>
<evidence type="ECO:0000256" key="2">
    <source>
        <dbReference type="SAM" id="Phobius"/>
    </source>
</evidence>
<dbReference type="RefSeq" id="WP_129256708.1">
    <property type="nucleotide sequence ID" value="NZ_SDKC01000001.1"/>
</dbReference>
<comment type="caution">
    <text evidence="3">The sequence shown here is derived from an EMBL/GenBank/DDBJ whole genome shotgun (WGS) entry which is preliminary data.</text>
</comment>
<accession>A0A4Q1RE71</accession>
<sequence length="186" mass="20967">MMTVVATAVQGFEEKYVFYRNIFLYCGIAALVFLAIAIILFFALRIPQVFGELTGRTARKAVEEMVSGQTPTVRKKTAKKTKRKTDTKRPEIEAGQKKQIYSDLIGENDTPVRLVTHDDIPTPTLMPMREEETEMLDRTVAEGETEVLETVSLEVGEPETDVLHHDVDFVVIRSLVEIHTDEVIGI</sequence>
<feature type="region of interest" description="Disordered" evidence="1">
    <location>
        <begin position="65"/>
        <end position="92"/>
    </location>
</feature>
<keyword evidence="4" id="KW-1185">Reference proteome</keyword>
<dbReference type="EMBL" id="SDKC01000001">
    <property type="protein sequence ID" value="RXS73830.1"/>
    <property type="molecule type" value="Genomic_DNA"/>
</dbReference>
<keyword evidence="2" id="KW-1133">Transmembrane helix</keyword>
<feature type="transmembrane region" description="Helical" evidence="2">
    <location>
        <begin position="22"/>
        <end position="44"/>
    </location>
</feature>
<dbReference type="Proteomes" id="UP000290106">
    <property type="component" value="Unassembled WGS sequence"/>
</dbReference>